<evidence type="ECO:0000256" key="10">
    <source>
        <dbReference type="ARBA" id="ARBA00023014"/>
    </source>
</evidence>
<dbReference type="CDD" id="cd10030">
    <property type="entry name" value="UDG-F4_TTUDGA_SPO1dp_like"/>
    <property type="match status" value="1"/>
</dbReference>
<dbReference type="AlphaFoldDB" id="A0A939ER05"/>
<dbReference type="GO" id="GO:0051539">
    <property type="term" value="F:4 iron, 4 sulfur cluster binding"/>
    <property type="evidence" value="ECO:0007669"/>
    <property type="project" value="UniProtKB-KW"/>
</dbReference>
<sequence length="318" mass="33981">MQTDHQIQRELEALLEFHLEVGIDSFLGDAPIDWVARSVELASAQRQAHAARTQPQSRPSAGGPAAGAQRPGASAAVPASPGLHSPSAAALGSPPQGEAVAAQQGKPANSTPGLPTAQTVQMARDMAASARNLDELRGRLVEFNGCSLSLTAKNLVFCDGNPEAKVMLVGDAPGREEDQQGKPFVGRSGQLLDQMLRAIGLDRSSAYIGNVVPWRPPGDRTPTQQETELCKPFVVRQIELAAPEVLVLLGAASAKTLMGATDGIRKLRGNWMTYPVAGRDIACIATYDPAYLLKSPIEKRFAWKDFMAIRHRLSHSPE</sequence>
<dbReference type="EC" id="3.2.2.27" evidence="3"/>
<feature type="domain" description="Uracil-DNA glycosylase-like" evidence="13">
    <location>
        <begin position="157"/>
        <end position="307"/>
    </location>
</feature>
<dbReference type="InterPro" id="IPR051536">
    <property type="entry name" value="UDG_Type-4/5"/>
</dbReference>
<dbReference type="InterPro" id="IPR005122">
    <property type="entry name" value="Uracil-DNA_glycosylase-like"/>
</dbReference>
<evidence type="ECO:0000256" key="3">
    <source>
        <dbReference type="ARBA" id="ARBA00012030"/>
    </source>
</evidence>
<evidence type="ECO:0000256" key="6">
    <source>
        <dbReference type="ARBA" id="ARBA00022723"/>
    </source>
</evidence>
<dbReference type="SMART" id="SM00986">
    <property type="entry name" value="UDG"/>
    <property type="match status" value="1"/>
</dbReference>
<dbReference type="InterPro" id="IPR036895">
    <property type="entry name" value="Uracil-DNA_glycosylase-like_sf"/>
</dbReference>
<evidence type="ECO:0000256" key="2">
    <source>
        <dbReference type="ARBA" id="ARBA00006521"/>
    </source>
</evidence>
<evidence type="ECO:0000259" key="13">
    <source>
        <dbReference type="SMART" id="SM00986"/>
    </source>
</evidence>
<reference evidence="14" key="1">
    <citation type="submission" date="2021-03" db="EMBL/GenBank/DDBJ databases">
        <title>Roseibium sp. CAU 1637 isolated from Incheon.</title>
        <authorList>
            <person name="Kim W."/>
        </authorList>
    </citation>
    <scope>NUCLEOTIDE SEQUENCE</scope>
    <source>
        <strain evidence="14">CAU 1637</strain>
    </source>
</reference>
<keyword evidence="9" id="KW-0408">Iron</keyword>
<evidence type="ECO:0000256" key="8">
    <source>
        <dbReference type="ARBA" id="ARBA00022801"/>
    </source>
</evidence>
<dbReference type="RefSeq" id="WP_206940957.1">
    <property type="nucleotide sequence ID" value="NZ_JAFLNF010000004.1"/>
</dbReference>
<keyword evidence="7" id="KW-0227">DNA damage</keyword>
<feature type="compositionally biased region" description="Low complexity" evidence="12">
    <location>
        <begin position="55"/>
        <end position="82"/>
    </location>
</feature>
<organism evidence="14 15">
    <name type="scientific">Roseibium limicola</name>
    <dbReference type="NCBI Taxonomy" id="2816037"/>
    <lineage>
        <taxon>Bacteria</taxon>
        <taxon>Pseudomonadati</taxon>
        <taxon>Pseudomonadota</taxon>
        <taxon>Alphaproteobacteria</taxon>
        <taxon>Hyphomicrobiales</taxon>
        <taxon>Stappiaceae</taxon>
        <taxon>Roseibium</taxon>
    </lineage>
</organism>
<comment type="caution">
    <text evidence="14">The sequence shown here is derived from an EMBL/GenBank/DDBJ whole genome shotgun (WGS) entry which is preliminary data.</text>
</comment>
<proteinExistence type="inferred from homology"/>
<evidence type="ECO:0000256" key="11">
    <source>
        <dbReference type="ARBA" id="ARBA00023204"/>
    </source>
</evidence>
<dbReference type="Pfam" id="PF03167">
    <property type="entry name" value="UDG"/>
    <property type="match status" value="1"/>
</dbReference>
<dbReference type="GO" id="GO:0006281">
    <property type="term" value="P:DNA repair"/>
    <property type="evidence" value="ECO:0007669"/>
    <property type="project" value="UniProtKB-KW"/>
</dbReference>
<gene>
    <name evidence="14" type="ORF">J0X15_12010</name>
</gene>
<accession>A0A939ER05</accession>
<evidence type="ECO:0000256" key="5">
    <source>
        <dbReference type="ARBA" id="ARBA00022485"/>
    </source>
</evidence>
<protein>
    <recommendedName>
        <fullName evidence="4">Type-4 uracil-DNA glycosylase</fullName>
        <ecNumber evidence="3">3.2.2.27</ecNumber>
    </recommendedName>
</protein>
<dbReference type="GO" id="GO:0004844">
    <property type="term" value="F:uracil DNA N-glycosylase activity"/>
    <property type="evidence" value="ECO:0007669"/>
    <property type="project" value="UniProtKB-EC"/>
</dbReference>
<keyword evidence="10" id="KW-0411">Iron-sulfur</keyword>
<keyword evidence="15" id="KW-1185">Reference proteome</keyword>
<dbReference type="SMART" id="SM00987">
    <property type="entry name" value="UreE_C"/>
    <property type="match status" value="1"/>
</dbReference>
<evidence type="ECO:0000313" key="15">
    <source>
        <dbReference type="Proteomes" id="UP000664779"/>
    </source>
</evidence>
<keyword evidence="8" id="KW-0378">Hydrolase</keyword>
<dbReference type="InterPro" id="IPR005273">
    <property type="entry name" value="Ura-DNA_glyco_family4"/>
</dbReference>
<keyword evidence="11" id="KW-0234">DNA repair</keyword>
<dbReference type="Proteomes" id="UP000664779">
    <property type="component" value="Unassembled WGS sequence"/>
</dbReference>
<evidence type="ECO:0000256" key="4">
    <source>
        <dbReference type="ARBA" id="ARBA00019403"/>
    </source>
</evidence>
<feature type="region of interest" description="Disordered" evidence="12">
    <location>
        <begin position="46"/>
        <end position="115"/>
    </location>
</feature>
<comment type="catalytic activity">
    <reaction evidence="1">
        <text>Hydrolyzes single-stranded DNA or mismatched double-stranded DNA and polynucleotides, releasing free uracil.</text>
        <dbReference type="EC" id="3.2.2.27"/>
    </reaction>
</comment>
<evidence type="ECO:0000256" key="7">
    <source>
        <dbReference type="ARBA" id="ARBA00022763"/>
    </source>
</evidence>
<keyword evidence="5" id="KW-0004">4Fe-4S</keyword>
<dbReference type="NCBIfam" id="TIGR00758">
    <property type="entry name" value="UDG_fam4"/>
    <property type="match status" value="1"/>
</dbReference>
<feature type="compositionally biased region" description="Polar residues" evidence="12">
    <location>
        <begin position="106"/>
        <end position="115"/>
    </location>
</feature>
<evidence type="ECO:0000256" key="9">
    <source>
        <dbReference type="ARBA" id="ARBA00023004"/>
    </source>
</evidence>
<keyword evidence="6" id="KW-0479">Metal-binding</keyword>
<evidence type="ECO:0000256" key="12">
    <source>
        <dbReference type="SAM" id="MobiDB-lite"/>
    </source>
</evidence>
<dbReference type="Gene3D" id="3.40.470.10">
    <property type="entry name" value="Uracil-DNA glycosylase-like domain"/>
    <property type="match status" value="1"/>
</dbReference>
<evidence type="ECO:0000256" key="1">
    <source>
        <dbReference type="ARBA" id="ARBA00001400"/>
    </source>
</evidence>
<dbReference type="EMBL" id="JAFLNF010000004">
    <property type="protein sequence ID" value="MBO0345948.1"/>
    <property type="molecule type" value="Genomic_DNA"/>
</dbReference>
<dbReference type="GO" id="GO:0046872">
    <property type="term" value="F:metal ion binding"/>
    <property type="evidence" value="ECO:0007669"/>
    <property type="project" value="UniProtKB-KW"/>
</dbReference>
<dbReference type="PANTHER" id="PTHR33693:SF1">
    <property type="entry name" value="TYPE-4 URACIL-DNA GLYCOSYLASE"/>
    <property type="match status" value="1"/>
</dbReference>
<name>A0A939ER05_9HYPH</name>
<evidence type="ECO:0000313" key="14">
    <source>
        <dbReference type="EMBL" id="MBO0345948.1"/>
    </source>
</evidence>
<dbReference type="SUPFAM" id="SSF52141">
    <property type="entry name" value="Uracil-DNA glycosylase-like"/>
    <property type="match status" value="1"/>
</dbReference>
<comment type="similarity">
    <text evidence="2">Belongs to the uracil-DNA glycosylase (UDG) superfamily. Type 4 (UDGa) family.</text>
</comment>
<dbReference type="PANTHER" id="PTHR33693">
    <property type="entry name" value="TYPE-5 URACIL-DNA GLYCOSYLASE"/>
    <property type="match status" value="1"/>
</dbReference>